<evidence type="ECO:0000313" key="1">
    <source>
        <dbReference type="EMBL" id="PSB52168.1"/>
    </source>
</evidence>
<name>A0A2T1G4J2_9CYAN</name>
<dbReference type="Proteomes" id="UP000238937">
    <property type="component" value="Unassembled WGS sequence"/>
</dbReference>
<gene>
    <name evidence="1" type="ORF">C7B77_20790</name>
</gene>
<reference evidence="1 2" key="1">
    <citation type="submission" date="2018-03" db="EMBL/GenBank/DDBJ databases">
        <title>The ancient ancestry and fast evolution of plastids.</title>
        <authorList>
            <person name="Moore K.R."/>
            <person name="Magnabosco C."/>
            <person name="Momper L."/>
            <person name="Gold D.A."/>
            <person name="Bosak T."/>
            <person name="Fournier G.P."/>
        </authorList>
    </citation>
    <scope>NUCLEOTIDE SEQUENCE [LARGE SCALE GENOMIC DNA]</scope>
    <source>
        <strain evidence="1 2">CCALA 037</strain>
    </source>
</reference>
<dbReference type="OrthoDB" id="678165at2"/>
<dbReference type="AlphaFoldDB" id="A0A2T1G4J2"/>
<sequence length="108" mass="12614">MISSFELWLETEEYETDLDVTDPCDNFCSIAVTLADGRRYAMNVWTFNFLPLARYDDNYDIREGQEPAKYVLPPDLFVERLDRATLETVIVDLLAKNLMNPNWLCQPD</sequence>
<evidence type="ECO:0000313" key="2">
    <source>
        <dbReference type="Proteomes" id="UP000238937"/>
    </source>
</evidence>
<dbReference type="RefSeq" id="WP_106309291.1">
    <property type="nucleotide sequence ID" value="NZ_PVWO01000335.1"/>
</dbReference>
<protein>
    <submittedName>
        <fullName evidence="1">Uncharacterized protein</fullName>
    </submittedName>
</protein>
<accession>A0A2T1G4J2</accession>
<comment type="caution">
    <text evidence="1">The sequence shown here is derived from an EMBL/GenBank/DDBJ whole genome shotgun (WGS) entry which is preliminary data.</text>
</comment>
<proteinExistence type="predicted"/>
<dbReference type="EMBL" id="PVWO01000335">
    <property type="protein sequence ID" value="PSB52168.1"/>
    <property type="molecule type" value="Genomic_DNA"/>
</dbReference>
<organism evidence="1 2">
    <name type="scientific">Chamaesiphon polymorphus CCALA 037</name>
    <dbReference type="NCBI Taxonomy" id="2107692"/>
    <lineage>
        <taxon>Bacteria</taxon>
        <taxon>Bacillati</taxon>
        <taxon>Cyanobacteriota</taxon>
        <taxon>Cyanophyceae</taxon>
        <taxon>Gomontiellales</taxon>
        <taxon>Chamaesiphonaceae</taxon>
        <taxon>Chamaesiphon</taxon>
    </lineage>
</organism>
<keyword evidence="2" id="KW-1185">Reference proteome</keyword>